<dbReference type="Pfam" id="PF01370">
    <property type="entry name" value="Epimerase"/>
    <property type="match status" value="1"/>
</dbReference>
<proteinExistence type="inferred from homology"/>
<dbReference type="Proteomes" id="UP001319200">
    <property type="component" value="Unassembled WGS sequence"/>
</dbReference>
<dbReference type="RefSeq" id="WP_254165234.1">
    <property type="nucleotide sequence ID" value="NZ_JAHESF010000016.1"/>
</dbReference>
<dbReference type="InterPro" id="IPR010099">
    <property type="entry name" value="SDR39U1"/>
</dbReference>
<accession>A0AAP2DNE9</accession>
<feature type="domain" description="NAD-dependent epimerase/dehydratase" evidence="2">
    <location>
        <begin position="8"/>
        <end position="226"/>
    </location>
</feature>
<gene>
    <name evidence="4" type="ORF">KK083_17330</name>
</gene>
<dbReference type="EMBL" id="JAHESF010000016">
    <property type="protein sequence ID" value="MBT1698659.1"/>
    <property type="molecule type" value="Genomic_DNA"/>
</dbReference>
<dbReference type="Pfam" id="PF08338">
    <property type="entry name" value="DUF1731"/>
    <property type="match status" value="1"/>
</dbReference>
<organism evidence="4 5">
    <name type="scientific">Chryseosolibacter histidini</name>
    <dbReference type="NCBI Taxonomy" id="2782349"/>
    <lineage>
        <taxon>Bacteria</taxon>
        <taxon>Pseudomonadati</taxon>
        <taxon>Bacteroidota</taxon>
        <taxon>Cytophagia</taxon>
        <taxon>Cytophagales</taxon>
        <taxon>Chryseotaleaceae</taxon>
        <taxon>Chryseosolibacter</taxon>
    </lineage>
</organism>
<dbReference type="Gene3D" id="3.40.50.720">
    <property type="entry name" value="NAD(P)-binding Rossmann-like Domain"/>
    <property type="match status" value="1"/>
</dbReference>
<feature type="domain" description="DUF1731" evidence="3">
    <location>
        <begin position="255"/>
        <end position="301"/>
    </location>
</feature>
<keyword evidence="5" id="KW-1185">Reference proteome</keyword>
<sequence length="304" mass="33270">MTPAKNNVLITGASGLIGTHLTELLLSRGDGVHHLGRAGKRSGVPSFTWDIQKQTLDAAALHSVNTIVHLAGANVGEKRWTPKRRQEILESRTRSTRLLFDTLQQQKHTVKNFIAASGMSYYGPDRGAVFTEDDPPGNDFLADVSRQWEAEADRISSLGIRVVKIRIGLVLSKKGGALEKLAMPVRYFAGAPLGSGDQYISWIHVDDLCGMFIKAIDDPTMHGAYNAAMPQHTTNREMTKAIGAVLHKPVFLPPVPSIFLKLALGDMSQMVLQGNRVSPEKILRAGFKPRFDNLSDALKDLLVS</sequence>
<dbReference type="AlphaFoldDB" id="A0AAP2DNE9"/>
<dbReference type="InterPro" id="IPR001509">
    <property type="entry name" value="Epimerase_deHydtase"/>
</dbReference>
<evidence type="ECO:0000259" key="3">
    <source>
        <dbReference type="Pfam" id="PF08338"/>
    </source>
</evidence>
<reference evidence="4 5" key="1">
    <citation type="submission" date="2021-05" db="EMBL/GenBank/DDBJ databases">
        <title>A Polyphasic approach of four new species of the genus Ohtaekwangia: Ohtaekwangia histidinii sp. nov., Ohtaekwangia cretensis sp. nov., Ohtaekwangia indiensis sp. nov., Ohtaekwangia reichenbachii sp. nov. from diverse environment.</title>
        <authorList>
            <person name="Octaviana S."/>
        </authorList>
    </citation>
    <scope>NUCLEOTIDE SEQUENCE [LARGE SCALE GENOMIC DNA]</scope>
    <source>
        <strain evidence="4 5">PWU4</strain>
    </source>
</reference>
<evidence type="ECO:0000313" key="4">
    <source>
        <dbReference type="EMBL" id="MBT1698659.1"/>
    </source>
</evidence>
<comment type="caution">
    <text evidence="4">The sequence shown here is derived from an EMBL/GenBank/DDBJ whole genome shotgun (WGS) entry which is preliminary data.</text>
</comment>
<name>A0AAP2DNE9_9BACT</name>
<dbReference type="SUPFAM" id="SSF51735">
    <property type="entry name" value="NAD(P)-binding Rossmann-fold domains"/>
    <property type="match status" value="1"/>
</dbReference>
<dbReference type="PANTHER" id="PTHR11092">
    <property type="entry name" value="SUGAR NUCLEOTIDE EPIMERASE RELATED"/>
    <property type="match status" value="1"/>
</dbReference>
<comment type="similarity">
    <text evidence="1">Belongs to the NAD(P)-dependent epimerase/dehydratase family. SDR39U1 subfamily.</text>
</comment>
<dbReference type="PANTHER" id="PTHR11092:SF0">
    <property type="entry name" value="EPIMERASE FAMILY PROTEIN SDR39U1"/>
    <property type="match status" value="1"/>
</dbReference>
<protein>
    <submittedName>
        <fullName evidence="4">TIGR01777 family oxidoreductase</fullName>
    </submittedName>
</protein>
<evidence type="ECO:0000256" key="1">
    <source>
        <dbReference type="ARBA" id="ARBA00009353"/>
    </source>
</evidence>
<dbReference type="InterPro" id="IPR036291">
    <property type="entry name" value="NAD(P)-bd_dom_sf"/>
</dbReference>
<evidence type="ECO:0000313" key="5">
    <source>
        <dbReference type="Proteomes" id="UP001319200"/>
    </source>
</evidence>
<evidence type="ECO:0000259" key="2">
    <source>
        <dbReference type="Pfam" id="PF01370"/>
    </source>
</evidence>
<dbReference type="InterPro" id="IPR013549">
    <property type="entry name" value="DUF1731"/>
</dbReference>
<dbReference type="NCBIfam" id="TIGR01777">
    <property type="entry name" value="yfcH"/>
    <property type="match status" value="1"/>
</dbReference>